<gene>
    <name evidence="3" type="ORF">D0Z08_02820</name>
</gene>
<protein>
    <submittedName>
        <fullName evidence="3">Uncharacterized protein</fullName>
    </submittedName>
</protein>
<keyword evidence="2" id="KW-1133">Transmembrane helix</keyword>
<dbReference type="Proteomes" id="UP000283644">
    <property type="component" value="Unassembled WGS sequence"/>
</dbReference>
<name>A0A417Y8N4_9ACTN</name>
<reference evidence="3 4" key="1">
    <citation type="submission" date="2018-09" db="EMBL/GenBank/DDBJ databases">
        <title>Genome sequencing of Nocardioides immobilis CCTCC AB 2017083 for comparison to Nocardioides silvaticus.</title>
        <authorList>
            <person name="Li C."/>
            <person name="Wang G."/>
        </authorList>
    </citation>
    <scope>NUCLEOTIDE SEQUENCE [LARGE SCALE GENOMIC DNA]</scope>
    <source>
        <strain evidence="3 4">CCTCC AB 2017083</strain>
    </source>
</reference>
<dbReference type="Gene3D" id="3.20.20.80">
    <property type="entry name" value="Glycosidases"/>
    <property type="match status" value="1"/>
</dbReference>
<evidence type="ECO:0000313" key="4">
    <source>
        <dbReference type="Proteomes" id="UP000283644"/>
    </source>
</evidence>
<sequence>MGAAPAADREPSRCQARVWPASGGGVTVRVTRAERRLPLLHVALSSAVALVLQVALLGTVLPASQAHDGDHSADPATVLKPALRGLVVTQPRSLATVPYADFASLRLPWNSIETAPGVFNFSSIDGVLAAHDDVQFRLRIMAGIHSPQWVKDVSGGCVLIEPNSPNGNTGCAPRFWTDAFHGHYVNLMEAVAARYEDNPQVVEIANSECTTIYSEPFILGADTASIDRLWAANYTKAGHETCLRRSTSAMMDLFDTTRISIAGHTRWQYIVQAPGTRTTASTRRRGRTSAPSSTS</sequence>
<evidence type="ECO:0000313" key="3">
    <source>
        <dbReference type="EMBL" id="RHW28797.1"/>
    </source>
</evidence>
<keyword evidence="2" id="KW-0812">Transmembrane</keyword>
<dbReference type="SUPFAM" id="SSF51445">
    <property type="entry name" value="(Trans)glycosidases"/>
    <property type="match status" value="1"/>
</dbReference>
<keyword evidence="4" id="KW-1185">Reference proteome</keyword>
<dbReference type="OrthoDB" id="5645280at2"/>
<dbReference type="EMBL" id="QXGH01000009">
    <property type="protein sequence ID" value="RHW28797.1"/>
    <property type="molecule type" value="Genomic_DNA"/>
</dbReference>
<evidence type="ECO:0000256" key="1">
    <source>
        <dbReference type="SAM" id="MobiDB-lite"/>
    </source>
</evidence>
<dbReference type="AlphaFoldDB" id="A0A417Y8N4"/>
<keyword evidence="2" id="KW-0472">Membrane</keyword>
<dbReference type="InterPro" id="IPR017853">
    <property type="entry name" value="GH"/>
</dbReference>
<evidence type="ECO:0000256" key="2">
    <source>
        <dbReference type="SAM" id="Phobius"/>
    </source>
</evidence>
<accession>A0A417Y8N4</accession>
<feature type="transmembrane region" description="Helical" evidence="2">
    <location>
        <begin position="39"/>
        <end position="61"/>
    </location>
</feature>
<feature type="region of interest" description="Disordered" evidence="1">
    <location>
        <begin position="274"/>
        <end position="295"/>
    </location>
</feature>
<organism evidence="3 4">
    <name type="scientific">Nocardioides immobilis</name>
    <dbReference type="NCBI Taxonomy" id="2049295"/>
    <lineage>
        <taxon>Bacteria</taxon>
        <taxon>Bacillati</taxon>
        <taxon>Actinomycetota</taxon>
        <taxon>Actinomycetes</taxon>
        <taxon>Propionibacteriales</taxon>
        <taxon>Nocardioidaceae</taxon>
        <taxon>Nocardioides</taxon>
    </lineage>
</organism>
<comment type="caution">
    <text evidence="3">The sequence shown here is derived from an EMBL/GenBank/DDBJ whole genome shotgun (WGS) entry which is preliminary data.</text>
</comment>
<proteinExistence type="predicted"/>